<gene>
    <name evidence="1" type="ORF">ALQ65_03912</name>
</gene>
<dbReference type="GO" id="GO:0008237">
    <property type="term" value="F:metallopeptidase activity"/>
    <property type="evidence" value="ECO:0007669"/>
    <property type="project" value="InterPro"/>
</dbReference>
<sequence>MVERSNALHQHTPALELVDPRGLPVASLTLCRTNSDVEPQIRRSHASFDMAGRPVSCWDPRLWADRAPANLSVIHSLSGQVLASDSVDAGWRVSLAGEAGQVLEVWDARGVARRTGYDALLRPTKVFEDELCVERLLYGGPDSTDHNQCGQLIRHDDPAGTLLDEAFGLSGSVIRQTRRFLHSANEPDWPETLTGRDALLEPGDGATTCWQYNPLNETTQQTDAQGNVQSLDYTVAGQLKSSRLQLAGQAEKALVNNLQYDAQERVVSETAGNSVISTAWYAAEDGRLLALSARRADGLMLQDLLYNYDPVGNVIRIEDRAQPTVFKGNQRIDSVSTYHYDTLYQLIEATGRESAVVNYGPVFPGFQSPADPTRLANYTQTYCYDAGGNLQQLTHTGAQSHSRTLVTARYSNRSLPVINDHIPDEAEIAAAFDANGNLLALQAGQDLSWDRRNQLQQVRPVVRDDAADDSERYIYDASGQRLRKVRTTQAKTITHTADVRYLPGLEIRTDTATGETLHVVVAQAGRNNVRVLHWQTGKPDALENDQSRYTLNDHLGSCTLELDGQAQRVSQEMYYPFGGTSWWAGRNAIEVSYKTVRYSGKERDATGLYYYGRRYYAPWLQRWINPDPAGAVDGLNLYRMVRNNPVSMTDVEGLAPLFGFEREVDDARLKAIRALEKTRALLDVDSNKNVPEVMNRFFRRHDAELKYRWKNDIDKVLRVARETAIRNVEITESDEPGKTVTASLDMKRYSGFARYLSATTRAALNSASPGELKREMAEVRKDYREEREEKFLMVHRRVWGEAKRAAGKSYSAQVLIHEFSHAALDTMDYVYGKAKEGQDPTPLFELAEGKVDTGAATLGKHYRADTRVTPSELAYNNADSFAAAVMFVKRSASKKPAERALYKRFFDAS</sequence>
<comment type="caution">
    <text evidence="1">The sequence shown here is derived from an EMBL/GenBank/DDBJ whole genome shotgun (WGS) entry which is preliminary data.</text>
</comment>
<protein>
    <submittedName>
        <fullName evidence="1">Insecticidal toxin protein</fullName>
    </submittedName>
</protein>
<dbReference type="InterPro" id="IPR024079">
    <property type="entry name" value="MetalloPept_cat_dom_sf"/>
</dbReference>
<dbReference type="Gene3D" id="2.180.10.10">
    <property type="entry name" value="RHS repeat-associated core"/>
    <property type="match status" value="1"/>
</dbReference>
<dbReference type="PANTHER" id="PTHR32305">
    <property type="match status" value="1"/>
</dbReference>
<reference evidence="1 2" key="1">
    <citation type="submission" date="2018-08" db="EMBL/GenBank/DDBJ databases">
        <title>Recombination of ecologically and evolutionarily significant loci maintains genetic cohesion in the Pseudomonas syringae species complex.</title>
        <authorList>
            <person name="Dillon M."/>
            <person name="Thakur S."/>
            <person name="Almeida R.N.D."/>
            <person name="Weir B.S."/>
            <person name="Guttman D.S."/>
        </authorList>
    </citation>
    <scope>NUCLEOTIDE SEQUENCE [LARGE SCALE GENOMIC DNA]</scope>
    <source>
        <strain evidence="1 2">ICMP 12341</strain>
    </source>
</reference>
<dbReference type="InterPro" id="IPR022385">
    <property type="entry name" value="Rhs_assc_core"/>
</dbReference>
<dbReference type="NCBIfam" id="TIGR03696">
    <property type="entry name" value="Rhs_assc_core"/>
    <property type="match status" value="1"/>
</dbReference>
<dbReference type="RefSeq" id="WP_057446982.1">
    <property type="nucleotide sequence ID" value="NZ_LJPZ01000164.1"/>
</dbReference>
<dbReference type="AlphaFoldDB" id="A0A0P9N5R7"/>
<accession>A0A0P9N5R7</accession>
<organism evidence="1 2">
    <name type="scientific">Pseudomonas syringae pv. coriandricola</name>
    <dbReference type="NCBI Taxonomy" id="264453"/>
    <lineage>
        <taxon>Bacteria</taxon>
        <taxon>Pseudomonadati</taxon>
        <taxon>Pseudomonadota</taxon>
        <taxon>Gammaproteobacteria</taxon>
        <taxon>Pseudomonadales</taxon>
        <taxon>Pseudomonadaceae</taxon>
        <taxon>Pseudomonas</taxon>
    </lineage>
</organism>
<dbReference type="EMBL" id="RBOV01000289">
    <property type="protein sequence ID" value="RMN09473.1"/>
    <property type="molecule type" value="Genomic_DNA"/>
</dbReference>
<dbReference type="PANTHER" id="PTHR32305:SF15">
    <property type="entry name" value="PROTEIN RHSA-RELATED"/>
    <property type="match status" value="1"/>
</dbReference>
<evidence type="ECO:0000313" key="1">
    <source>
        <dbReference type="EMBL" id="RMN09473.1"/>
    </source>
</evidence>
<proteinExistence type="predicted"/>
<dbReference type="InterPro" id="IPR050708">
    <property type="entry name" value="T6SS_VgrG/RHS"/>
</dbReference>
<name>A0A0P9N5R7_9PSED</name>
<dbReference type="Proteomes" id="UP000271468">
    <property type="component" value="Unassembled WGS sequence"/>
</dbReference>
<evidence type="ECO:0000313" key="2">
    <source>
        <dbReference type="Proteomes" id="UP000271468"/>
    </source>
</evidence>
<dbReference type="Gene3D" id="3.40.390.10">
    <property type="entry name" value="Collagenase (Catalytic Domain)"/>
    <property type="match status" value="1"/>
</dbReference>